<evidence type="ECO:0000259" key="1">
    <source>
        <dbReference type="PROSITE" id="PS50994"/>
    </source>
</evidence>
<protein>
    <recommendedName>
        <fullName evidence="1">Integrase catalytic domain-containing protein</fullName>
    </recommendedName>
</protein>
<feature type="domain" description="Integrase catalytic" evidence="1">
    <location>
        <begin position="30"/>
        <end position="197"/>
    </location>
</feature>
<dbReference type="InterPro" id="IPR050951">
    <property type="entry name" value="Retrovirus_Pol_polyprotein"/>
</dbReference>
<keyword evidence="3" id="KW-1185">Reference proteome</keyword>
<sequence length="197" mass="21946">MNANIVLWTRQCLACRRNKVQRHTISPPSTVAVPDVSFHHVHLDLVGPLPQSRGFTHMLIAVDRFTRWPIAFPTSNTSADNIVMVLLTPWIANFGVPATITADRGSQFTSALFDKFTRLLGCAHIPTTAYHPVSNGLVERLQRQLKSALMSHPVPHNWSDNNTNIQSEIRSAVKEDIYCTTVELVYGTPILLPGELV</sequence>
<dbReference type="EMBL" id="UYRU01008564">
    <property type="protein sequence ID" value="VDK42546.1"/>
    <property type="molecule type" value="Genomic_DNA"/>
</dbReference>
<name>A0A3P6PRS5_DIBLA</name>
<dbReference type="GO" id="GO:0015074">
    <property type="term" value="P:DNA integration"/>
    <property type="evidence" value="ECO:0007669"/>
    <property type="project" value="InterPro"/>
</dbReference>
<dbReference type="PROSITE" id="PS50994">
    <property type="entry name" value="INTEGRASE"/>
    <property type="match status" value="1"/>
</dbReference>
<dbReference type="InterPro" id="IPR012337">
    <property type="entry name" value="RNaseH-like_sf"/>
</dbReference>
<dbReference type="GO" id="GO:0003676">
    <property type="term" value="F:nucleic acid binding"/>
    <property type="evidence" value="ECO:0007669"/>
    <property type="project" value="InterPro"/>
</dbReference>
<dbReference type="PANTHER" id="PTHR37984">
    <property type="entry name" value="PROTEIN CBG26694"/>
    <property type="match status" value="1"/>
</dbReference>
<dbReference type="AlphaFoldDB" id="A0A3P6PRS5"/>
<dbReference type="Pfam" id="PF00665">
    <property type="entry name" value="rve"/>
    <property type="match status" value="1"/>
</dbReference>
<evidence type="ECO:0000313" key="3">
    <source>
        <dbReference type="Proteomes" id="UP000281553"/>
    </source>
</evidence>
<gene>
    <name evidence="2" type="ORF">DILT_LOCUS1326</name>
</gene>
<dbReference type="SUPFAM" id="SSF53098">
    <property type="entry name" value="Ribonuclease H-like"/>
    <property type="match status" value="1"/>
</dbReference>
<dbReference type="OrthoDB" id="10053156at2759"/>
<dbReference type="InterPro" id="IPR001584">
    <property type="entry name" value="Integrase_cat-core"/>
</dbReference>
<dbReference type="Proteomes" id="UP000281553">
    <property type="component" value="Unassembled WGS sequence"/>
</dbReference>
<dbReference type="PANTHER" id="PTHR37984:SF5">
    <property type="entry name" value="PROTEIN NYNRIN-LIKE"/>
    <property type="match status" value="1"/>
</dbReference>
<organism evidence="2 3">
    <name type="scientific">Dibothriocephalus latus</name>
    <name type="common">Fish tapeworm</name>
    <name type="synonym">Diphyllobothrium latum</name>
    <dbReference type="NCBI Taxonomy" id="60516"/>
    <lineage>
        <taxon>Eukaryota</taxon>
        <taxon>Metazoa</taxon>
        <taxon>Spiralia</taxon>
        <taxon>Lophotrochozoa</taxon>
        <taxon>Platyhelminthes</taxon>
        <taxon>Cestoda</taxon>
        <taxon>Eucestoda</taxon>
        <taxon>Diphyllobothriidea</taxon>
        <taxon>Diphyllobothriidae</taxon>
        <taxon>Dibothriocephalus</taxon>
    </lineage>
</organism>
<dbReference type="InterPro" id="IPR036397">
    <property type="entry name" value="RNaseH_sf"/>
</dbReference>
<proteinExistence type="predicted"/>
<reference evidence="2 3" key="1">
    <citation type="submission" date="2018-11" db="EMBL/GenBank/DDBJ databases">
        <authorList>
            <consortium name="Pathogen Informatics"/>
        </authorList>
    </citation>
    <scope>NUCLEOTIDE SEQUENCE [LARGE SCALE GENOMIC DNA]</scope>
</reference>
<accession>A0A3P6PRS5</accession>
<evidence type="ECO:0000313" key="2">
    <source>
        <dbReference type="EMBL" id="VDK42546.1"/>
    </source>
</evidence>
<dbReference type="Gene3D" id="3.30.420.10">
    <property type="entry name" value="Ribonuclease H-like superfamily/Ribonuclease H"/>
    <property type="match status" value="1"/>
</dbReference>